<comment type="caution">
    <text evidence="2">The sequence shown here is derived from an EMBL/GenBank/DDBJ whole genome shotgun (WGS) entry which is preliminary data.</text>
</comment>
<dbReference type="PROSITE" id="PS50878">
    <property type="entry name" value="RT_POL"/>
    <property type="match status" value="1"/>
</dbReference>
<dbReference type="EMBL" id="BLKM01000627">
    <property type="protein sequence ID" value="GFG36295.1"/>
    <property type="molecule type" value="Genomic_DNA"/>
</dbReference>
<dbReference type="Pfam" id="PF00078">
    <property type="entry name" value="RVT_1"/>
    <property type="match status" value="1"/>
</dbReference>
<dbReference type="InterPro" id="IPR000477">
    <property type="entry name" value="RT_dom"/>
</dbReference>
<sequence length="166" mass="19127">MHDHLFYYFKSKLNPSQRGFSPSKATNTKFLPSAFDFVSHTLLLLKLRAYGLSDTYVSCLQSYISNRYSVVRIQGIYSTTFEVLSGVPQGYVIGPFLFHVFINDLCNYIKHARYLLFADGINIYFTVNSVTDCKFLQTDIDGICGWLAANCMKFSYDRTNHLYKEN</sequence>
<accession>A0A6L2Q0Q6</accession>
<name>A0A6L2Q0Q6_COPFO</name>
<protein>
    <recommendedName>
        <fullName evidence="1">Reverse transcriptase domain-containing protein</fullName>
    </recommendedName>
</protein>
<evidence type="ECO:0000313" key="3">
    <source>
        <dbReference type="Proteomes" id="UP000502823"/>
    </source>
</evidence>
<dbReference type="OrthoDB" id="426210at2759"/>
<dbReference type="InParanoid" id="A0A6L2Q0Q6"/>
<dbReference type="AlphaFoldDB" id="A0A6L2Q0Q6"/>
<gene>
    <name evidence="2" type="ORF">Cfor_00824</name>
</gene>
<evidence type="ECO:0000313" key="2">
    <source>
        <dbReference type="EMBL" id="GFG36295.1"/>
    </source>
</evidence>
<organism evidence="2 3">
    <name type="scientific">Coptotermes formosanus</name>
    <name type="common">Formosan subterranean termite</name>
    <dbReference type="NCBI Taxonomy" id="36987"/>
    <lineage>
        <taxon>Eukaryota</taxon>
        <taxon>Metazoa</taxon>
        <taxon>Ecdysozoa</taxon>
        <taxon>Arthropoda</taxon>
        <taxon>Hexapoda</taxon>
        <taxon>Insecta</taxon>
        <taxon>Pterygota</taxon>
        <taxon>Neoptera</taxon>
        <taxon>Polyneoptera</taxon>
        <taxon>Dictyoptera</taxon>
        <taxon>Blattodea</taxon>
        <taxon>Blattoidea</taxon>
        <taxon>Termitoidae</taxon>
        <taxon>Rhinotermitidae</taxon>
        <taxon>Coptotermes</taxon>
    </lineage>
</organism>
<dbReference type="PANTHER" id="PTHR33332">
    <property type="entry name" value="REVERSE TRANSCRIPTASE DOMAIN-CONTAINING PROTEIN"/>
    <property type="match status" value="1"/>
</dbReference>
<proteinExistence type="predicted"/>
<feature type="domain" description="Reverse transcriptase" evidence="1">
    <location>
        <begin position="1"/>
        <end position="166"/>
    </location>
</feature>
<dbReference type="Proteomes" id="UP000502823">
    <property type="component" value="Unassembled WGS sequence"/>
</dbReference>
<keyword evidence="3" id="KW-1185">Reference proteome</keyword>
<evidence type="ECO:0000259" key="1">
    <source>
        <dbReference type="PROSITE" id="PS50878"/>
    </source>
</evidence>
<reference evidence="3" key="1">
    <citation type="submission" date="2020-01" db="EMBL/GenBank/DDBJ databases">
        <title>Draft genome sequence of the Termite Coptotermes fromosanus.</title>
        <authorList>
            <person name="Itakura S."/>
            <person name="Yosikawa Y."/>
            <person name="Umezawa K."/>
        </authorList>
    </citation>
    <scope>NUCLEOTIDE SEQUENCE [LARGE SCALE GENOMIC DNA]</scope>
</reference>